<dbReference type="InterPro" id="IPR007627">
    <property type="entry name" value="RNA_pol_sigma70_r2"/>
</dbReference>
<name>A0A243WJB7_9BACT</name>
<feature type="domain" description="RNA polymerase sigma factor 70 region 4 type 2" evidence="6">
    <location>
        <begin position="130"/>
        <end position="182"/>
    </location>
</feature>
<organism evidence="7 8">
    <name type="scientific">Hymenobacter crusticola</name>
    <dbReference type="NCBI Taxonomy" id="1770526"/>
    <lineage>
        <taxon>Bacteria</taxon>
        <taxon>Pseudomonadati</taxon>
        <taxon>Bacteroidota</taxon>
        <taxon>Cytophagia</taxon>
        <taxon>Cytophagales</taxon>
        <taxon>Hymenobacteraceae</taxon>
        <taxon>Hymenobacter</taxon>
    </lineage>
</organism>
<dbReference type="PANTHER" id="PTHR43133:SF46">
    <property type="entry name" value="RNA POLYMERASE SIGMA-70 FACTOR ECF SUBFAMILY"/>
    <property type="match status" value="1"/>
</dbReference>
<dbReference type="SUPFAM" id="SSF88659">
    <property type="entry name" value="Sigma3 and sigma4 domains of RNA polymerase sigma factors"/>
    <property type="match status" value="1"/>
</dbReference>
<comment type="caution">
    <text evidence="7">The sequence shown here is derived from an EMBL/GenBank/DDBJ whole genome shotgun (WGS) entry which is preliminary data.</text>
</comment>
<evidence type="ECO:0000313" key="7">
    <source>
        <dbReference type="EMBL" id="OUJ75643.1"/>
    </source>
</evidence>
<keyword evidence="8" id="KW-1185">Reference proteome</keyword>
<dbReference type="PANTHER" id="PTHR43133">
    <property type="entry name" value="RNA POLYMERASE ECF-TYPE SIGMA FACTO"/>
    <property type="match status" value="1"/>
</dbReference>
<sequence>MSHLDHTRERCIALLAGCRRAQRESQRQLYSLYYGYALSICLRYVRDREQAMETVNDGFLKIFRDLHRFDESQHQDVEGSFRGWLKRIMVHTAIDHFRTTEKHAFQQGLEEVVVSHPDASGSPLDSLSYEELLQLIYLLPPAYRAVFNLYALDGFTHEEIAEQLKISVGTSKSNLFKARGHLKDLLKKTKHHAYAGNVG</sequence>
<reference evidence="7 8" key="1">
    <citation type="submission" date="2017-01" db="EMBL/GenBank/DDBJ databases">
        <title>A new Hymenobacter.</title>
        <authorList>
            <person name="Liang Y."/>
            <person name="Feng F."/>
        </authorList>
    </citation>
    <scope>NUCLEOTIDE SEQUENCE [LARGE SCALE GENOMIC DNA]</scope>
    <source>
        <strain evidence="7">MIMBbqt21</strain>
    </source>
</reference>
<dbReference type="GO" id="GO:0003677">
    <property type="term" value="F:DNA binding"/>
    <property type="evidence" value="ECO:0007669"/>
    <property type="project" value="InterPro"/>
</dbReference>
<evidence type="ECO:0000259" key="6">
    <source>
        <dbReference type="Pfam" id="PF08281"/>
    </source>
</evidence>
<dbReference type="GO" id="GO:0006352">
    <property type="term" value="P:DNA-templated transcription initiation"/>
    <property type="evidence" value="ECO:0007669"/>
    <property type="project" value="InterPro"/>
</dbReference>
<accession>A0A243WJB7</accession>
<dbReference type="Proteomes" id="UP000194873">
    <property type="component" value="Unassembled WGS sequence"/>
</dbReference>
<feature type="domain" description="RNA polymerase sigma-70 region 2" evidence="5">
    <location>
        <begin position="29"/>
        <end position="100"/>
    </location>
</feature>
<dbReference type="InterPro" id="IPR013325">
    <property type="entry name" value="RNA_pol_sigma_r2"/>
</dbReference>
<evidence type="ECO:0000256" key="4">
    <source>
        <dbReference type="ARBA" id="ARBA00023163"/>
    </source>
</evidence>
<dbReference type="InterPro" id="IPR013249">
    <property type="entry name" value="RNA_pol_sigma70_r4_t2"/>
</dbReference>
<dbReference type="AlphaFoldDB" id="A0A243WJB7"/>
<evidence type="ECO:0008006" key="9">
    <source>
        <dbReference type="Google" id="ProtNLM"/>
    </source>
</evidence>
<keyword evidence="4" id="KW-0804">Transcription</keyword>
<dbReference type="InterPro" id="IPR036388">
    <property type="entry name" value="WH-like_DNA-bd_sf"/>
</dbReference>
<dbReference type="NCBIfam" id="TIGR02937">
    <property type="entry name" value="sigma70-ECF"/>
    <property type="match status" value="1"/>
</dbReference>
<evidence type="ECO:0000259" key="5">
    <source>
        <dbReference type="Pfam" id="PF04542"/>
    </source>
</evidence>
<comment type="similarity">
    <text evidence="1">Belongs to the sigma-70 factor family. ECF subfamily.</text>
</comment>
<dbReference type="RefSeq" id="WP_245849505.1">
    <property type="nucleotide sequence ID" value="NZ_MTSE01000002.1"/>
</dbReference>
<dbReference type="EMBL" id="MTSE01000002">
    <property type="protein sequence ID" value="OUJ75643.1"/>
    <property type="molecule type" value="Genomic_DNA"/>
</dbReference>
<dbReference type="Pfam" id="PF08281">
    <property type="entry name" value="Sigma70_r4_2"/>
    <property type="match status" value="1"/>
</dbReference>
<protein>
    <recommendedName>
        <fullName evidence="9">RNA polymerase subunit sigma-70</fullName>
    </recommendedName>
</protein>
<dbReference type="GO" id="GO:0016987">
    <property type="term" value="F:sigma factor activity"/>
    <property type="evidence" value="ECO:0007669"/>
    <property type="project" value="UniProtKB-KW"/>
</dbReference>
<proteinExistence type="inferred from homology"/>
<gene>
    <name evidence="7" type="ORF">BXP70_04715</name>
</gene>
<dbReference type="CDD" id="cd06171">
    <property type="entry name" value="Sigma70_r4"/>
    <property type="match status" value="1"/>
</dbReference>
<evidence type="ECO:0000256" key="2">
    <source>
        <dbReference type="ARBA" id="ARBA00023015"/>
    </source>
</evidence>
<dbReference type="InterPro" id="IPR039425">
    <property type="entry name" value="RNA_pol_sigma-70-like"/>
</dbReference>
<dbReference type="InterPro" id="IPR013324">
    <property type="entry name" value="RNA_pol_sigma_r3/r4-like"/>
</dbReference>
<keyword evidence="3" id="KW-0731">Sigma factor</keyword>
<dbReference type="Gene3D" id="1.10.10.10">
    <property type="entry name" value="Winged helix-like DNA-binding domain superfamily/Winged helix DNA-binding domain"/>
    <property type="match status" value="1"/>
</dbReference>
<dbReference type="SUPFAM" id="SSF88946">
    <property type="entry name" value="Sigma2 domain of RNA polymerase sigma factors"/>
    <property type="match status" value="1"/>
</dbReference>
<keyword evidence="2" id="KW-0805">Transcription regulation</keyword>
<evidence type="ECO:0000256" key="3">
    <source>
        <dbReference type="ARBA" id="ARBA00023082"/>
    </source>
</evidence>
<evidence type="ECO:0000256" key="1">
    <source>
        <dbReference type="ARBA" id="ARBA00010641"/>
    </source>
</evidence>
<evidence type="ECO:0000313" key="8">
    <source>
        <dbReference type="Proteomes" id="UP000194873"/>
    </source>
</evidence>
<dbReference type="InterPro" id="IPR014284">
    <property type="entry name" value="RNA_pol_sigma-70_dom"/>
</dbReference>
<dbReference type="Gene3D" id="1.10.1740.10">
    <property type="match status" value="1"/>
</dbReference>
<dbReference type="Pfam" id="PF04542">
    <property type="entry name" value="Sigma70_r2"/>
    <property type="match status" value="1"/>
</dbReference>